<dbReference type="EMBL" id="FXTY01000004">
    <property type="protein sequence ID" value="SMP21359.1"/>
    <property type="molecule type" value="Genomic_DNA"/>
</dbReference>
<keyword evidence="1" id="KW-0472">Membrane</keyword>
<keyword evidence="3" id="KW-1185">Reference proteome</keyword>
<evidence type="ECO:0000313" key="2">
    <source>
        <dbReference type="EMBL" id="SMP21359.1"/>
    </source>
</evidence>
<dbReference type="Proteomes" id="UP001157961">
    <property type="component" value="Unassembled WGS sequence"/>
</dbReference>
<organism evidence="2 3">
    <name type="scientific">Shimia sagamensis</name>
    <dbReference type="NCBI Taxonomy" id="1566352"/>
    <lineage>
        <taxon>Bacteria</taxon>
        <taxon>Pseudomonadati</taxon>
        <taxon>Pseudomonadota</taxon>
        <taxon>Alphaproteobacteria</taxon>
        <taxon>Rhodobacterales</taxon>
        <taxon>Roseobacteraceae</taxon>
    </lineage>
</organism>
<proteinExistence type="predicted"/>
<name>A0ABY1NXT5_9RHOB</name>
<evidence type="ECO:0000256" key="1">
    <source>
        <dbReference type="SAM" id="Phobius"/>
    </source>
</evidence>
<feature type="transmembrane region" description="Helical" evidence="1">
    <location>
        <begin position="145"/>
        <end position="164"/>
    </location>
</feature>
<keyword evidence="1" id="KW-0812">Transmembrane</keyword>
<gene>
    <name evidence="2" type="ORF">SAMN06265373_10422</name>
</gene>
<accession>A0ABY1NXT5</accession>
<feature type="transmembrane region" description="Helical" evidence="1">
    <location>
        <begin position="83"/>
        <end position="105"/>
    </location>
</feature>
<protein>
    <submittedName>
        <fullName evidence="2">Uncharacterized protein</fullName>
    </submittedName>
</protein>
<comment type="caution">
    <text evidence="2">The sequence shown here is derived from an EMBL/GenBank/DDBJ whole genome shotgun (WGS) entry which is preliminary data.</text>
</comment>
<evidence type="ECO:0000313" key="3">
    <source>
        <dbReference type="Proteomes" id="UP001157961"/>
    </source>
</evidence>
<keyword evidence="1" id="KW-1133">Transmembrane helix</keyword>
<sequence length="169" mass="18989">MSNVETAPPTPSRKCSNCAEGIMAPMPLEEYAYRTDRRYKCVSCGEELKIDAVGFIGLYFWVWAIVSVGLIYLFLWHDRFPSLFSYVVIGLFVGIGGLTNLLSIIRHWTHPFVDPQDPVDTTKPEADTRKKFDKLLDLGMVKTPVLVFLTAAAVLVAAAIIGMLRDHFY</sequence>
<reference evidence="2 3" key="1">
    <citation type="submission" date="2017-05" db="EMBL/GenBank/DDBJ databases">
        <authorList>
            <person name="Varghese N."/>
            <person name="Submissions S."/>
        </authorList>
    </citation>
    <scope>NUCLEOTIDE SEQUENCE [LARGE SCALE GENOMIC DNA]</scope>
    <source>
        <strain evidence="2 3">DSM 29734</strain>
    </source>
</reference>
<dbReference type="RefSeq" id="WP_283426003.1">
    <property type="nucleotide sequence ID" value="NZ_FXTY01000004.1"/>
</dbReference>
<feature type="transmembrane region" description="Helical" evidence="1">
    <location>
        <begin position="58"/>
        <end position="76"/>
    </location>
</feature>